<dbReference type="InterPro" id="IPR045087">
    <property type="entry name" value="Cu-oxidase_fam"/>
</dbReference>
<reference evidence="6 7" key="1">
    <citation type="submission" date="2019-11" db="EMBL/GenBank/DDBJ databases">
        <title>Comparative genomics of hydrocarbon-degrading Desulfosarcina strains.</title>
        <authorList>
            <person name="Watanabe M."/>
            <person name="Kojima H."/>
            <person name="Fukui M."/>
        </authorList>
    </citation>
    <scope>NUCLEOTIDE SEQUENCE [LARGE SCALE GENOMIC DNA]</scope>
    <source>
        <strain evidence="6 7">28bB2T</strain>
    </source>
</reference>
<keyword evidence="3" id="KW-0186">Copper</keyword>
<evidence type="ECO:0000256" key="2">
    <source>
        <dbReference type="ARBA" id="ARBA00023002"/>
    </source>
</evidence>
<organism evidence="6 7">
    <name type="scientific">Desulfosarcina ovata subsp. sediminis</name>
    <dbReference type="NCBI Taxonomy" id="885957"/>
    <lineage>
        <taxon>Bacteria</taxon>
        <taxon>Pseudomonadati</taxon>
        <taxon>Thermodesulfobacteriota</taxon>
        <taxon>Desulfobacteria</taxon>
        <taxon>Desulfobacterales</taxon>
        <taxon>Desulfosarcinaceae</taxon>
        <taxon>Desulfosarcina</taxon>
    </lineage>
</organism>
<proteinExistence type="predicted"/>
<dbReference type="AlphaFoldDB" id="A0A5K7ZZP7"/>
<keyword evidence="1" id="KW-0479">Metal-binding</keyword>
<dbReference type="RefSeq" id="WP_155325160.1">
    <property type="nucleotide sequence ID" value="NZ_AP021876.1"/>
</dbReference>
<dbReference type="GO" id="GO:0016491">
    <property type="term" value="F:oxidoreductase activity"/>
    <property type="evidence" value="ECO:0007669"/>
    <property type="project" value="UniProtKB-KW"/>
</dbReference>
<protein>
    <recommendedName>
        <fullName evidence="5">Plastocyanin-like domain-containing protein</fullName>
    </recommendedName>
</protein>
<dbReference type="Gene3D" id="2.60.40.420">
    <property type="entry name" value="Cupredoxins - blue copper proteins"/>
    <property type="match status" value="1"/>
</dbReference>
<keyword evidence="4" id="KW-0732">Signal</keyword>
<evidence type="ECO:0000259" key="5">
    <source>
        <dbReference type="Pfam" id="PF07732"/>
    </source>
</evidence>
<dbReference type="Pfam" id="PF07732">
    <property type="entry name" value="Cu-oxidase_3"/>
    <property type="match status" value="1"/>
</dbReference>
<dbReference type="PANTHER" id="PTHR11709">
    <property type="entry name" value="MULTI-COPPER OXIDASE"/>
    <property type="match status" value="1"/>
</dbReference>
<evidence type="ECO:0000256" key="3">
    <source>
        <dbReference type="ARBA" id="ARBA00023008"/>
    </source>
</evidence>
<dbReference type="InterPro" id="IPR008972">
    <property type="entry name" value="Cupredoxin"/>
</dbReference>
<name>A0A5K7ZZP7_9BACT</name>
<keyword evidence="2" id="KW-0560">Oxidoreductase</keyword>
<evidence type="ECO:0000313" key="7">
    <source>
        <dbReference type="Proteomes" id="UP000425960"/>
    </source>
</evidence>
<dbReference type="GO" id="GO:0005507">
    <property type="term" value="F:copper ion binding"/>
    <property type="evidence" value="ECO:0007669"/>
    <property type="project" value="InterPro"/>
</dbReference>
<feature type="signal peptide" evidence="4">
    <location>
        <begin position="1"/>
        <end position="32"/>
    </location>
</feature>
<evidence type="ECO:0000313" key="6">
    <source>
        <dbReference type="EMBL" id="BBO85621.1"/>
    </source>
</evidence>
<dbReference type="PANTHER" id="PTHR11709:SF394">
    <property type="entry name" value="FI03373P-RELATED"/>
    <property type="match status" value="1"/>
</dbReference>
<gene>
    <name evidence="6" type="ORF">DSCO28_61870</name>
</gene>
<dbReference type="InterPro" id="IPR011707">
    <property type="entry name" value="Cu-oxidase-like_N"/>
</dbReference>
<dbReference type="SUPFAM" id="SSF49503">
    <property type="entry name" value="Cupredoxins"/>
    <property type="match status" value="2"/>
</dbReference>
<accession>A0A5K7ZZP7</accession>
<feature type="chain" id="PRO_5024353152" description="Plastocyanin-like domain-containing protein" evidence="4">
    <location>
        <begin position="33"/>
        <end position="449"/>
    </location>
</feature>
<dbReference type="KEGG" id="dov:DSCO28_61870"/>
<sequence length="449" mass="48400">MNIFNRTIRASGGLAVSVTAALLLLCAGSVQAGARIDGISGTSFSFTTGTGEISTPDGGSVHFWGYQDTTGNANPFNVPQYPGPTLILNQGDTVTIRLTSGLPVFPDNDGCTSIVFPGHAVTTSGGDRDGLLTRETCPGGLAVDYTFTAAQPGTYTYYSGTQPELQIEMGLVGAIIVRPGMGENYAYNDATTQFDHEYLFLMTQMDPVVHQLVEQGRFSEVDLTHYWPVYWFFNGRAGPDDLADAFVSWLPHQPYNCTPRMTPGQKLLMRLIGGDQGQHPFHYHGNNADIIARDGRMLNHSRSQFTTLSVPGETVDQIFQWTGEKLGWDIYGTPADGMPAHDCIDADGDGFGDVSAGSTFDHEYCADHGKALPVVLPEQQNLAFGGWWSGSPFMGSGGALPPGEGGLNPNAGYFFMWHSHAEKELTNFDIFPGGMMSMMVVEPPGTPIP</sequence>
<feature type="domain" description="Plastocyanin-like" evidence="5">
    <location>
        <begin position="80"/>
        <end position="179"/>
    </location>
</feature>
<dbReference type="EMBL" id="AP021876">
    <property type="protein sequence ID" value="BBO85621.1"/>
    <property type="molecule type" value="Genomic_DNA"/>
</dbReference>
<evidence type="ECO:0000256" key="1">
    <source>
        <dbReference type="ARBA" id="ARBA00022723"/>
    </source>
</evidence>
<evidence type="ECO:0000256" key="4">
    <source>
        <dbReference type="SAM" id="SignalP"/>
    </source>
</evidence>
<dbReference type="Proteomes" id="UP000425960">
    <property type="component" value="Chromosome"/>
</dbReference>